<accession>A0A317ZV72</accession>
<protein>
    <submittedName>
        <fullName evidence="7">MFS transporter</fullName>
    </submittedName>
</protein>
<comment type="subcellular location">
    <subcellularLocation>
        <location evidence="1">Cell membrane</location>
        <topology evidence="1">Multi-pass membrane protein</topology>
    </subcellularLocation>
</comment>
<dbReference type="InterPro" id="IPR011701">
    <property type="entry name" value="MFS"/>
</dbReference>
<evidence type="ECO:0000256" key="2">
    <source>
        <dbReference type="ARBA" id="ARBA00022692"/>
    </source>
</evidence>
<dbReference type="InterPro" id="IPR005829">
    <property type="entry name" value="Sugar_transporter_CS"/>
</dbReference>
<evidence type="ECO:0000256" key="4">
    <source>
        <dbReference type="ARBA" id="ARBA00023136"/>
    </source>
</evidence>
<dbReference type="GO" id="GO:0005886">
    <property type="term" value="C:plasma membrane"/>
    <property type="evidence" value="ECO:0007669"/>
    <property type="project" value="UniProtKB-SubCell"/>
</dbReference>
<dbReference type="PANTHER" id="PTHR23528:SF1">
    <property type="entry name" value="MAJOR FACILITATOR SUPERFAMILY (MFS) PROFILE DOMAIN-CONTAINING PROTEIN"/>
    <property type="match status" value="1"/>
</dbReference>
<dbReference type="PROSITE" id="PS00216">
    <property type="entry name" value="SUGAR_TRANSPORT_1"/>
    <property type="match status" value="1"/>
</dbReference>
<keyword evidence="3 5" id="KW-1133">Transmembrane helix</keyword>
<gene>
    <name evidence="7" type="ORF">CTB96_15510</name>
</gene>
<keyword evidence="8" id="KW-1185">Reference proteome</keyword>
<dbReference type="PROSITE" id="PS50850">
    <property type="entry name" value="MFS"/>
    <property type="match status" value="1"/>
</dbReference>
<feature type="transmembrane region" description="Helical" evidence="5">
    <location>
        <begin position="110"/>
        <end position="130"/>
    </location>
</feature>
<dbReference type="Pfam" id="PF07690">
    <property type="entry name" value="MFS_1"/>
    <property type="match status" value="2"/>
</dbReference>
<sequence>MSQHPRSTVFNVDPNDDTLTTTNVVVGRTSLSKFNWRIAVALFIAGILWIGPYIGSIAVLLPAAVEQVAPADKVQLVGVLGILGAALSLVANIVFGALSDLTRSRFGARTPWVMVGAIATAVGLFGLSTAQSPTALILWWAFYMLFLNSIIAPMVAVISDSVPVKYRGTVSAIYGVSLTVGASLSTIIGAQFVGTPGTGLVVFAIATLASGVVFAVLMPNRSNRDQPRATLSARELLKSFSFPRTGARDFYFALGGKFFLQAGMFSITNYQLYILTDYIGLDTGGAAGLIAISATITLGASILFGFIAGPLSDRVGRRKPFVIGAALLIAIGVVFPLVAPFAWAMIAFAVFSGLGNATFTSVDQALNIEVLPDKATAAKDLGLLNMANSGGQILGPVVTSVLVASTGGYQATFIAAFVMLALAAGLILPIRKVR</sequence>
<reference evidence="7 8" key="1">
    <citation type="submission" date="2018-05" db="EMBL/GenBank/DDBJ databases">
        <title>Genetic diversity of glacier-inhabiting Cryobacterium bacteria in China and description of Cryobacterium mengkeensis sp. nov. and Arthrobacter glacialis sp. nov.</title>
        <authorList>
            <person name="Liu Q."/>
            <person name="Xin Y.-H."/>
        </authorList>
    </citation>
    <scope>NUCLEOTIDE SEQUENCE [LARGE SCALE GENOMIC DNA]</scope>
    <source>
        <strain evidence="7 8">SK-1</strain>
    </source>
</reference>
<evidence type="ECO:0000313" key="8">
    <source>
        <dbReference type="Proteomes" id="UP000246722"/>
    </source>
</evidence>
<dbReference type="InterPro" id="IPR020846">
    <property type="entry name" value="MFS_dom"/>
</dbReference>
<feature type="transmembrane region" description="Helical" evidence="5">
    <location>
        <begin position="136"/>
        <end position="158"/>
    </location>
</feature>
<organism evidence="7 8">
    <name type="scientific">Cryobacterium arcticum</name>
    <dbReference type="NCBI Taxonomy" id="670052"/>
    <lineage>
        <taxon>Bacteria</taxon>
        <taxon>Bacillati</taxon>
        <taxon>Actinomycetota</taxon>
        <taxon>Actinomycetes</taxon>
        <taxon>Micrococcales</taxon>
        <taxon>Microbacteriaceae</taxon>
        <taxon>Cryobacterium</taxon>
    </lineage>
</organism>
<name>A0A317ZV72_9MICO</name>
<feature type="transmembrane region" description="Helical" evidence="5">
    <location>
        <begin position="250"/>
        <end position="274"/>
    </location>
</feature>
<feature type="transmembrane region" description="Helical" evidence="5">
    <location>
        <begin position="170"/>
        <end position="193"/>
    </location>
</feature>
<dbReference type="EMBL" id="QHLY01000012">
    <property type="protein sequence ID" value="PXA68057.1"/>
    <property type="molecule type" value="Genomic_DNA"/>
</dbReference>
<proteinExistence type="predicted"/>
<dbReference type="GO" id="GO:0022857">
    <property type="term" value="F:transmembrane transporter activity"/>
    <property type="evidence" value="ECO:0007669"/>
    <property type="project" value="InterPro"/>
</dbReference>
<comment type="caution">
    <text evidence="7">The sequence shown here is derived from an EMBL/GenBank/DDBJ whole genome shotgun (WGS) entry which is preliminary data.</text>
</comment>
<dbReference type="InterPro" id="IPR036259">
    <property type="entry name" value="MFS_trans_sf"/>
</dbReference>
<dbReference type="OrthoDB" id="7584869at2"/>
<dbReference type="AlphaFoldDB" id="A0A317ZV72"/>
<dbReference type="PANTHER" id="PTHR23528">
    <property type="match status" value="1"/>
</dbReference>
<feature type="transmembrane region" description="Helical" evidence="5">
    <location>
        <begin position="321"/>
        <end position="351"/>
    </location>
</feature>
<evidence type="ECO:0000256" key="1">
    <source>
        <dbReference type="ARBA" id="ARBA00004651"/>
    </source>
</evidence>
<keyword evidence="4 5" id="KW-0472">Membrane</keyword>
<feature type="transmembrane region" description="Helical" evidence="5">
    <location>
        <begin position="38"/>
        <end position="64"/>
    </location>
</feature>
<dbReference type="Proteomes" id="UP000246722">
    <property type="component" value="Unassembled WGS sequence"/>
</dbReference>
<dbReference type="Gene3D" id="1.20.1250.20">
    <property type="entry name" value="MFS general substrate transporter like domains"/>
    <property type="match status" value="2"/>
</dbReference>
<keyword evidence="2 5" id="KW-0812">Transmembrane</keyword>
<dbReference type="RefSeq" id="WP_110127728.1">
    <property type="nucleotide sequence ID" value="NZ_QHLY01000012.1"/>
</dbReference>
<feature type="transmembrane region" description="Helical" evidence="5">
    <location>
        <begin position="409"/>
        <end position="430"/>
    </location>
</feature>
<evidence type="ECO:0000259" key="6">
    <source>
        <dbReference type="PROSITE" id="PS50850"/>
    </source>
</evidence>
<evidence type="ECO:0000256" key="3">
    <source>
        <dbReference type="ARBA" id="ARBA00022989"/>
    </source>
</evidence>
<feature type="domain" description="Major facilitator superfamily (MFS) profile" evidence="6">
    <location>
        <begin position="39"/>
        <end position="434"/>
    </location>
</feature>
<feature type="transmembrane region" description="Helical" evidence="5">
    <location>
        <begin position="76"/>
        <end position="98"/>
    </location>
</feature>
<dbReference type="SUPFAM" id="SSF103473">
    <property type="entry name" value="MFS general substrate transporter"/>
    <property type="match status" value="1"/>
</dbReference>
<feature type="transmembrane region" description="Helical" evidence="5">
    <location>
        <begin position="286"/>
        <end position="309"/>
    </location>
</feature>
<evidence type="ECO:0000256" key="5">
    <source>
        <dbReference type="SAM" id="Phobius"/>
    </source>
</evidence>
<evidence type="ECO:0000313" key="7">
    <source>
        <dbReference type="EMBL" id="PXA68057.1"/>
    </source>
</evidence>
<feature type="transmembrane region" description="Helical" evidence="5">
    <location>
        <begin position="199"/>
        <end position="218"/>
    </location>
</feature>